<keyword evidence="2" id="KW-1185">Reference proteome</keyword>
<evidence type="ECO:0000313" key="2">
    <source>
        <dbReference type="Proteomes" id="UP000305517"/>
    </source>
</evidence>
<gene>
    <name evidence="1" type="ORF">FDY95_07175</name>
</gene>
<protein>
    <submittedName>
        <fullName evidence="1">DUF3892 domain-containing protein</fullName>
    </submittedName>
</protein>
<reference evidence="1 2" key="1">
    <citation type="submission" date="2019-05" db="EMBL/GenBank/DDBJ databases">
        <title>Hymenobacter edaphi sp. nov., isolated from abandoned arsenic-contaminated farmland soil.</title>
        <authorList>
            <person name="Nie L."/>
        </authorList>
    </citation>
    <scope>NUCLEOTIDE SEQUENCE [LARGE SCALE GENOMIC DNA]</scope>
    <source>
        <strain evidence="1 2">1-3-3-8</strain>
    </source>
</reference>
<proteinExistence type="predicted"/>
<organism evidence="1 2">
    <name type="scientific">Hymenobacter jeollabukensis</name>
    <dbReference type="NCBI Taxonomy" id="2025313"/>
    <lineage>
        <taxon>Bacteria</taxon>
        <taxon>Pseudomonadati</taxon>
        <taxon>Bacteroidota</taxon>
        <taxon>Cytophagia</taxon>
        <taxon>Cytophagales</taxon>
        <taxon>Hymenobacteraceae</taxon>
        <taxon>Hymenobacter</taxon>
    </lineage>
</organism>
<evidence type="ECO:0000313" key="1">
    <source>
        <dbReference type="EMBL" id="TLM95557.1"/>
    </source>
</evidence>
<accession>A0A5R8WV21</accession>
<comment type="caution">
    <text evidence="1">The sequence shown here is derived from an EMBL/GenBank/DDBJ whole genome shotgun (WGS) entry which is preliminary data.</text>
</comment>
<dbReference type="AlphaFoldDB" id="A0A5R8WV21"/>
<dbReference type="Pfam" id="PF13031">
    <property type="entry name" value="DUF3892"/>
    <property type="match status" value="1"/>
</dbReference>
<dbReference type="InterPro" id="IPR024997">
    <property type="entry name" value="DUF3892"/>
</dbReference>
<name>A0A5R8WV21_9BACT</name>
<dbReference type="OrthoDB" id="1442704at2"/>
<dbReference type="Proteomes" id="UP000305517">
    <property type="component" value="Unassembled WGS sequence"/>
</dbReference>
<dbReference type="RefSeq" id="WP_138076098.1">
    <property type="nucleotide sequence ID" value="NZ_VAJM01000002.1"/>
</dbReference>
<dbReference type="EMBL" id="VAJM01000002">
    <property type="protein sequence ID" value="TLM95557.1"/>
    <property type="molecule type" value="Genomic_DNA"/>
</dbReference>
<sequence>MAEYRISGVWKAGGVITHYAVHQIVQDGTTKASKTSKTAAIALVETPGNTVTTWVWNYTRSFWNIGETVHVVNASAGKYLRSNADNKLTDNLSHLINFDWIAP</sequence>